<accession>A0ACD0NMR7</accession>
<name>A0ACD0NMR7_9BASI</name>
<proteinExistence type="predicted"/>
<dbReference type="EMBL" id="KZ820536">
    <property type="protein sequence ID" value="PWN47125.1"/>
    <property type="molecule type" value="Genomic_DNA"/>
</dbReference>
<reference evidence="1 2" key="1">
    <citation type="journal article" date="2018" name="Mol. Biol. Evol.">
        <title>Broad Genomic Sampling Reveals a Smut Pathogenic Ancestry of the Fungal Clade Ustilaginomycotina.</title>
        <authorList>
            <person name="Kijpornyongpan T."/>
            <person name="Mondo S.J."/>
            <person name="Barry K."/>
            <person name="Sandor L."/>
            <person name="Lee J."/>
            <person name="Lipzen A."/>
            <person name="Pangilinan J."/>
            <person name="LaButti K."/>
            <person name="Hainaut M."/>
            <person name="Henrissat B."/>
            <person name="Grigoriev I.V."/>
            <person name="Spatafora J.W."/>
            <person name="Aime M.C."/>
        </authorList>
    </citation>
    <scope>NUCLEOTIDE SEQUENCE [LARGE SCALE GENOMIC DNA]</scope>
    <source>
        <strain evidence="1 2">SA 807</strain>
    </source>
</reference>
<gene>
    <name evidence="1" type="ORF">IE53DRAFT_390741</name>
</gene>
<keyword evidence="2" id="KW-1185">Reference proteome</keyword>
<dbReference type="Proteomes" id="UP000245626">
    <property type="component" value="Unassembled WGS sequence"/>
</dbReference>
<evidence type="ECO:0000313" key="1">
    <source>
        <dbReference type="EMBL" id="PWN47125.1"/>
    </source>
</evidence>
<evidence type="ECO:0000313" key="2">
    <source>
        <dbReference type="Proteomes" id="UP000245626"/>
    </source>
</evidence>
<sequence length="507" mass="55997">MVNSLASSSDDRFIKAGSLVITFIARDRTPIPVTVTPGEQLNNSYGSFFHNDMIGLPYGSKMVARNRRGFIYLLRPTPELWTISLPHRTQILYAPDMSFITLKLSLSPGCRVIEAGTGSGSFTHVLARTVGRRSKNGDPSLRTGQVPKNWGGLPNSIQAPSRGTPSAAEEEKATPTPSGVETPTTEADGSSRGLQSVDSATVPEFDGRVWSFEFHAGRAEKARQELTAHGMDDVVKLSHRNVCKNGFGLEDAADAIFLDLPAPWEAIPHAPSALRANSIGRICCFSPCIEQVLKTVTALTEQGFTDIQTYESLVRTHESLAGQGPEMDVGDAIRRIKEVERRKEERRIQQIEKTRKEREAKEGSVTEPKTSSDTANFVKLDEGGRDQADEEPDMKKRKRQEEMEEVEGSTHREAETQEGVADDLAEEVETGEDHSPLTSSSSNKPKARNELLMTKKKARQAILLQEKKGNFQPATTLSRPYWEMRGHTSYLTFATLLPRDISATSRT</sequence>
<protein>
    <submittedName>
        <fullName evidence="1">GCD14-domain-containing protein</fullName>
    </submittedName>
</protein>
<organism evidence="1 2">
    <name type="scientific">Violaceomyces palustris</name>
    <dbReference type="NCBI Taxonomy" id="1673888"/>
    <lineage>
        <taxon>Eukaryota</taxon>
        <taxon>Fungi</taxon>
        <taxon>Dikarya</taxon>
        <taxon>Basidiomycota</taxon>
        <taxon>Ustilaginomycotina</taxon>
        <taxon>Ustilaginomycetes</taxon>
        <taxon>Violaceomycetales</taxon>
        <taxon>Violaceomycetaceae</taxon>
        <taxon>Violaceomyces</taxon>
    </lineage>
</organism>